<reference evidence="2 3" key="1">
    <citation type="submission" date="2020-04" db="EMBL/GenBank/DDBJ databases">
        <authorList>
            <person name="Alioto T."/>
            <person name="Alioto T."/>
            <person name="Gomez Garrido J."/>
        </authorList>
    </citation>
    <scope>NUCLEOTIDE SEQUENCE [LARGE SCALE GENOMIC DNA]</scope>
</reference>
<accession>A0A8S1BWG9</accession>
<protein>
    <submittedName>
        <fullName evidence="2">Uncharacterized protein</fullName>
    </submittedName>
</protein>
<dbReference type="AlphaFoldDB" id="A0A8S1BWG9"/>
<evidence type="ECO:0000313" key="2">
    <source>
        <dbReference type="EMBL" id="CAB3361239.1"/>
    </source>
</evidence>
<feature type="transmembrane region" description="Helical" evidence="1">
    <location>
        <begin position="5"/>
        <end position="22"/>
    </location>
</feature>
<name>A0A8S1BWG9_9INSE</name>
<keyword evidence="1" id="KW-0812">Transmembrane</keyword>
<keyword evidence="1" id="KW-1133">Transmembrane helix</keyword>
<sequence>MISRALKYIVFYVFLIYIFYGIDPSENAEKEMDGTLFGYDRYDVFLESLYHSEKGGFKDLPNYRLWQDQSSRKFISLENYALSSKGAVVETEPKFAGVFKLRFAHFSWEFPLFKIAEDSSQILKHEQKVKLQPIVFSTKNLMVKISFLDAKQISLIALALPRDVSGRPTHLSVKVQNEWFSQTIPKTGCLFQFPIEKWTLKLRPLRQASVKFLWLAVEGRTESKYAQKTQRLLPYISLTGEERESKWHESFRTLNLHRSRRLFPALTEKWS</sequence>
<gene>
    <name evidence="2" type="ORF">CLODIP_2_CD11476</name>
</gene>
<comment type="caution">
    <text evidence="2">The sequence shown here is derived from an EMBL/GenBank/DDBJ whole genome shotgun (WGS) entry which is preliminary data.</text>
</comment>
<dbReference type="Proteomes" id="UP000494165">
    <property type="component" value="Unassembled WGS sequence"/>
</dbReference>
<dbReference type="EMBL" id="CADEPI010000005">
    <property type="protein sequence ID" value="CAB3361239.1"/>
    <property type="molecule type" value="Genomic_DNA"/>
</dbReference>
<evidence type="ECO:0000256" key="1">
    <source>
        <dbReference type="SAM" id="Phobius"/>
    </source>
</evidence>
<organism evidence="2 3">
    <name type="scientific">Cloeon dipterum</name>
    <dbReference type="NCBI Taxonomy" id="197152"/>
    <lineage>
        <taxon>Eukaryota</taxon>
        <taxon>Metazoa</taxon>
        <taxon>Ecdysozoa</taxon>
        <taxon>Arthropoda</taxon>
        <taxon>Hexapoda</taxon>
        <taxon>Insecta</taxon>
        <taxon>Pterygota</taxon>
        <taxon>Palaeoptera</taxon>
        <taxon>Ephemeroptera</taxon>
        <taxon>Pisciforma</taxon>
        <taxon>Baetidae</taxon>
        <taxon>Cloeon</taxon>
    </lineage>
</organism>
<proteinExistence type="predicted"/>
<keyword evidence="1" id="KW-0472">Membrane</keyword>
<evidence type="ECO:0000313" key="3">
    <source>
        <dbReference type="Proteomes" id="UP000494165"/>
    </source>
</evidence>
<keyword evidence="3" id="KW-1185">Reference proteome</keyword>